<dbReference type="EMBL" id="CM044701">
    <property type="protein sequence ID" value="KAI5679588.1"/>
    <property type="molecule type" value="Genomic_DNA"/>
</dbReference>
<evidence type="ECO:0000313" key="2">
    <source>
        <dbReference type="Proteomes" id="UP001060085"/>
    </source>
</evidence>
<organism evidence="1 2">
    <name type="scientific">Catharanthus roseus</name>
    <name type="common">Madagascar periwinkle</name>
    <name type="synonym">Vinca rosea</name>
    <dbReference type="NCBI Taxonomy" id="4058"/>
    <lineage>
        <taxon>Eukaryota</taxon>
        <taxon>Viridiplantae</taxon>
        <taxon>Streptophyta</taxon>
        <taxon>Embryophyta</taxon>
        <taxon>Tracheophyta</taxon>
        <taxon>Spermatophyta</taxon>
        <taxon>Magnoliopsida</taxon>
        <taxon>eudicotyledons</taxon>
        <taxon>Gunneridae</taxon>
        <taxon>Pentapetalae</taxon>
        <taxon>asterids</taxon>
        <taxon>lamiids</taxon>
        <taxon>Gentianales</taxon>
        <taxon>Apocynaceae</taxon>
        <taxon>Rauvolfioideae</taxon>
        <taxon>Vinceae</taxon>
        <taxon>Catharanthinae</taxon>
        <taxon>Catharanthus</taxon>
    </lineage>
</organism>
<gene>
    <name evidence="1" type="ORF">M9H77_00815</name>
</gene>
<keyword evidence="2" id="KW-1185">Reference proteome</keyword>
<comment type="caution">
    <text evidence="1">The sequence shown here is derived from an EMBL/GenBank/DDBJ whole genome shotgun (WGS) entry which is preliminary data.</text>
</comment>
<proteinExistence type="predicted"/>
<protein>
    <submittedName>
        <fullName evidence="1">Uncharacterized protein</fullName>
    </submittedName>
</protein>
<accession>A0ACC0C491</accession>
<reference evidence="2" key="1">
    <citation type="journal article" date="2023" name="Nat. Plants">
        <title>Single-cell RNA sequencing provides a high-resolution roadmap for understanding the multicellular compartmentation of specialized metabolism.</title>
        <authorList>
            <person name="Sun S."/>
            <person name="Shen X."/>
            <person name="Li Y."/>
            <person name="Li Y."/>
            <person name="Wang S."/>
            <person name="Li R."/>
            <person name="Zhang H."/>
            <person name="Shen G."/>
            <person name="Guo B."/>
            <person name="Wei J."/>
            <person name="Xu J."/>
            <person name="St-Pierre B."/>
            <person name="Chen S."/>
            <person name="Sun C."/>
        </authorList>
    </citation>
    <scope>NUCLEOTIDE SEQUENCE [LARGE SCALE GENOMIC DNA]</scope>
</reference>
<dbReference type="Proteomes" id="UP001060085">
    <property type="component" value="Linkage Group LG01"/>
</dbReference>
<sequence length="897" mass="100529">MEHKSKKKKGEKQYRLKDLKALGQQLLSSRSHVNNLPRLLSFIDVSSPPQYTLEALLSLQAFFIPLLPDLPSSASSKPSAAASSSTEDDAAAEFIYRTWLRSKFDEFLRSLIALAMSSQSEEALREVALDTVMEFVKIGNAGKFHSAIYHRFLHSIVRSSLGVDDMLLDLFASKYFKYIDVRYFTYISLDKMARTLEVEESSDDKTAGAEANKKNQSQASVELSVHKIYNMLSNIPPLDSSADHPDYEMWNGLGVFPREDNSNELGELPTAERRKEKGGFPDDKGSSRVAKKMKLKFSKAWISFLRLPLPLDVYKEVLANLHQSVIPYLSNPIMLCDFLTRSYDIGGVISVMALSSLFVLMTQNGLEYPNFYEKLYALLVPSIFMAKYRARFFQLVDSCLKSPLLPAYLAASFCKRLSRLALSVPPSGALIIIALVHNLLRRHPSINFLVHWEDGDETAKETSAIENNGVGNANDSHSSKGTGIDQFNNEQNDPIKTNAMRSSLWEIDTLRHHYCPPVSRFVLSLENDLTVRAKTTEVAVKDFSSGSYATIFSDEIRRRVKQVPLAFYKSAPNTLFSDSDFPGWSFRLNVEDPVSVNDDTGKQDNLSVKRQRNSGKVAHLWRLEGAKERLCLVKADLLDEGSFDNAIMGCEGVFHTASPVLGRPTSDPKSEILKPAIDGTMNVLLSCKKNPLLKRIVLTSSSSTVRVRDLVPNVPLDESFWSSEELCEKLQIWYALSKTLAEKAAWKFCEENKIDMVSVLPSFVVGPSLPPELSSTAADILGLLRGETQKFECHGRMGYVHIDDVALCHILVYEHKGAQGRYLCSSTVLENHELASIISTRYPSLPIPTRFQRLDRPYYDLSTAKLEGLGFKFKSIEEMLDDCISSLVEQGYLSLAK</sequence>
<evidence type="ECO:0000313" key="1">
    <source>
        <dbReference type="EMBL" id="KAI5679588.1"/>
    </source>
</evidence>
<name>A0ACC0C491_CATRO</name>